<dbReference type="AlphaFoldDB" id="A0A914ZY62"/>
<evidence type="ECO:0000313" key="3">
    <source>
        <dbReference type="WBParaSite" id="PgB34_g007_t01"/>
    </source>
</evidence>
<proteinExistence type="predicted"/>
<protein>
    <submittedName>
        <fullName evidence="3">Secreted protein</fullName>
    </submittedName>
</protein>
<evidence type="ECO:0000256" key="1">
    <source>
        <dbReference type="SAM" id="SignalP"/>
    </source>
</evidence>
<keyword evidence="1" id="KW-0732">Signal</keyword>
<name>A0A914ZY62_PARUN</name>
<accession>A0A914ZY62</accession>
<evidence type="ECO:0000313" key="2">
    <source>
        <dbReference type="Proteomes" id="UP000887569"/>
    </source>
</evidence>
<sequence>FIFQQAACIRWLALHILLIRCESASFSRVMDIFCFHQQPSCVSRLYKTYEGVICRDTDILFFTRCALRSWDGGCICVIRQCVASIHELTATLSIVICIVVSSQHLHRISFAHFRFIEARRFHGEVEDPSVLLSSRQRSRRR</sequence>
<feature type="signal peptide" evidence="1">
    <location>
        <begin position="1"/>
        <end position="23"/>
    </location>
</feature>
<keyword evidence="2" id="KW-1185">Reference proteome</keyword>
<organism evidence="2 3">
    <name type="scientific">Parascaris univalens</name>
    <name type="common">Nematode worm</name>
    <dbReference type="NCBI Taxonomy" id="6257"/>
    <lineage>
        <taxon>Eukaryota</taxon>
        <taxon>Metazoa</taxon>
        <taxon>Ecdysozoa</taxon>
        <taxon>Nematoda</taxon>
        <taxon>Chromadorea</taxon>
        <taxon>Rhabditida</taxon>
        <taxon>Spirurina</taxon>
        <taxon>Ascaridomorpha</taxon>
        <taxon>Ascaridoidea</taxon>
        <taxon>Ascarididae</taxon>
        <taxon>Parascaris</taxon>
    </lineage>
</organism>
<reference evidence="3" key="1">
    <citation type="submission" date="2022-11" db="UniProtKB">
        <authorList>
            <consortium name="WormBaseParasite"/>
        </authorList>
    </citation>
    <scope>IDENTIFICATION</scope>
</reference>
<dbReference type="WBParaSite" id="PgB34_g007_t01">
    <property type="protein sequence ID" value="PgB34_g007_t01"/>
    <property type="gene ID" value="PgB34_g007"/>
</dbReference>
<dbReference type="Proteomes" id="UP000887569">
    <property type="component" value="Unplaced"/>
</dbReference>
<feature type="chain" id="PRO_5037297938" evidence="1">
    <location>
        <begin position="24"/>
        <end position="141"/>
    </location>
</feature>